<evidence type="ECO:0000313" key="1">
    <source>
        <dbReference type="EMBL" id="MET8437871.1"/>
    </source>
</evidence>
<sequence length="56" mass="5973">MSHRLRLAPLADTAVAQITEDVLGAPPDPATLSAARRAEGVPLLLVELLRGMRDAR</sequence>
<comment type="caution">
    <text evidence="1">The sequence shown here is derived from an EMBL/GenBank/DDBJ whole genome shotgun (WGS) entry which is preliminary data.</text>
</comment>
<gene>
    <name evidence="1" type="ORF">ABZV61_34980</name>
</gene>
<dbReference type="RefSeq" id="WP_356670922.1">
    <property type="nucleotide sequence ID" value="NZ_JBEXEF010000031.1"/>
</dbReference>
<evidence type="ECO:0000313" key="2">
    <source>
        <dbReference type="Proteomes" id="UP001550044"/>
    </source>
</evidence>
<accession>A0ABV2UJ51</accession>
<name>A0ABV2UJ51_9ACTN</name>
<protein>
    <submittedName>
        <fullName evidence="1">Uncharacterized protein</fullName>
    </submittedName>
</protein>
<dbReference type="EMBL" id="JBEXIP010000045">
    <property type="protein sequence ID" value="MET8437871.1"/>
    <property type="molecule type" value="Genomic_DNA"/>
</dbReference>
<organism evidence="1 2">
    <name type="scientific">Streptomyces sp. 900116325</name>
    <dbReference type="NCBI Taxonomy" id="3154295"/>
    <lineage>
        <taxon>Bacteria</taxon>
        <taxon>Bacillati</taxon>
        <taxon>Actinomycetota</taxon>
        <taxon>Actinomycetes</taxon>
        <taxon>Kitasatosporales</taxon>
        <taxon>Streptomycetaceae</taxon>
        <taxon>Streptomyces</taxon>
    </lineage>
</organism>
<reference evidence="1 2" key="1">
    <citation type="submission" date="2024-06" db="EMBL/GenBank/DDBJ databases">
        <title>The Natural Products Discovery Center: Release of the First 8490 Sequenced Strains for Exploring Actinobacteria Biosynthetic Diversity.</title>
        <authorList>
            <person name="Kalkreuter E."/>
            <person name="Kautsar S.A."/>
            <person name="Yang D."/>
            <person name="Bader C.D."/>
            <person name="Teijaro C.N."/>
            <person name="Fluegel L."/>
            <person name="Davis C.M."/>
            <person name="Simpson J.R."/>
            <person name="Lauterbach L."/>
            <person name="Steele A.D."/>
            <person name="Gui C."/>
            <person name="Meng S."/>
            <person name="Li G."/>
            <person name="Viehrig K."/>
            <person name="Ye F."/>
            <person name="Su P."/>
            <person name="Kiefer A.F."/>
            <person name="Nichols A."/>
            <person name="Cepeda A.J."/>
            <person name="Yan W."/>
            <person name="Fan B."/>
            <person name="Jiang Y."/>
            <person name="Adhikari A."/>
            <person name="Zheng C.-J."/>
            <person name="Schuster L."/>
            <person name="Cowan T.M."/>
            <person name="Smanski M.J."/>
            <person name="Chevrette M.G."/>
            <person name="De Carvalho L.P.S."/>
            <person name="Shen B."/>
        </authorList>
    </citation>
    <scope>NUCLEOTIDE SEQUENCE [LARGE SCALE GENOMIC DNA]</scope>
    <source>
        <strain evidence="1 2">NPDC005137</strain>
    </source>
</reference>
<proteinExistence type="predicted"/>
<dbReference type="Proteomes" id="UP001550044">
    <property type="component" value="Unassembled WGS sequence"/>
</dbReference>
<keyword evidence="2" id="KW-1185">Reference proteome</keyword>